<comment type="similarity">
    <text evidence="2 8 10">Belongs to the glycosyl hydrolase 9 (cellulase E) family.</text>
</comment>
<evidence type="ECO:0000256" key="4">
    <source>
        <dbReference type="ARBA" id="ARBA00023001"/>
    </source>
</evidence>
<dbReference type="EC" id="3.2.1.4" evidence="10"/>
<sequence>MKSLIKNYIFGVVIASLVIAATAQQQHDYCDVLKKSLMFYKAQRAGRLPDNDIPWRGNSALNDSSSGAPRDKNGDGNLSGGYYDAGDHVKFALPMAYTITMLAWAYNNNVVKVEQCNLTKLFLEDIKWGSDWLIAAHVSEFEFAAQVGNGQADHAYWGPPENMTMDRPTDMISADKPGTEVACEASAALAATSMAFAQKDPEYSATCLNHSKQLHVFGDKYRGVYSDVVTDAVTFYKSWSGYKDEIVWSSVWLYMATNDTQYLTKAQSDYSTFAIGALAQKNSHDWDLKAPGIALLLANLTGNQSYKADIESYLKWWMPGGGCPVTPGGLSWIRQWGPCRYAATTAFLATVYGGDSYVKWAQSQVNYILGDNPLNMSYVIGVGSKFPLNPHHRASHHSPTNNIGMPVQNTYELTGALVGGPSQDDSWKDDRTDYVRNEVADDYNAGLVGVIATLINKDSKPTN</sequence>
<keyword evidence="3 8" id="KW-0378">Hydrolase</keyword>
<feature type="active site" evidence="9">
    <location>
        <position position="438"/>
    </location>
</feature>
<dbReference type="EMBL" id="LODT01000013">
    <property type="protein sequence ID" value="KYR00651.1"/>
    <property type="molecule type" value="Genomic_DNA"/>
</dbReference>
<comment type="catalytic activity">
    <reaction evidence="1 10">
        <text>Endohydrolysis of (1-&gt;4)-beta-D-glucosidic linkages in cellulose, lichenin and cereal beta-D-glucans.</text>
        <dbReference type="EC" id="3.2.1.4"/>
    </reaction>
</comment>
<protein>
    <recommendedName>
        <fullName evidence="10">Endoglucanase</fullName>
        <ecNumber evidence="10">3.2.1.4</ecNumber>
    </recommendedName>
</protein>
<evidence type="ECO:0000256" key="10">
    <source>
        <dbReference type="RuleBase" id="RU361166"/>
    </source>
</evidence>
<feature type="domain" description="Glycoside hydrolase family 9" evidence="12">
    <location>
        <begin position="29"/>
        <end position="450"/>
    </location>
</feature>
<evidence type="ECO:0000256" key="2">
    <source>
        <dbReference type="ARBA" id="ARBA00007072"/>
    </source>
</evidence>
<dbReference type="InterPro" id="IPR018221">
    <property type="entry name" value="Glyco_hydro_9_His_AS"/>
</dbReference>
<keyword evidence="6 8" id="KW-0326">Glycosidase</keyword>
<keyword evidence="7 8" id="KW-0624">Polysaccharide degradation</keyword>
<dbReference type="SUPFAM" id="SSF48208">
    <property type="entry name" value="Six-hairpin glycosidases"/>
    <property type="match status" value="1"/>
</dbReference>
<feature type="region of interest" description="Disordered" evidence="11">
    <location>
        <begin position="51"/>
        <end position="73"/>
    </location>
</feature>
<dbReference type="PROSITE" id="PS00592">
    <property type="entry name" value="GH9_2"/>
    <property type="match status" value="1"/>
</dbReference>
<evidence type="ECO:0000259" key="12">
    <source>
        <dbReference type="Pfam" id="PF00759"/>
    </source>
</evidence>
<dbReference type="OMA" id="AFSDHNC"/>
<dbReference type="AlphaFoldDB" id="A0A152A3M9"/>
<evidence type="ECO:0000256" key="9">
    <source>
        <dbReference type="PROSITE-ProRule" id="PRU10060"/>
    </source>
</evidence>
<dbReference type="InterPro" id="IPR008928">
    <property type="entry name" value="6-hairpin_glycosidase_sf"/>
</dbReference>
<dbReference type="GO" id="GO:0008810">
    <property type="term" value="F:cellulase activity"/>
    <property type="evidence" value="ECO:0007669"/>
    <property type="project" value="UniProtKB-EC"/>
</dbReference>
<reference evidence="13 14" key="1">
    <citation type="submission" date="2015-12" db="EMBL/GenBank/DDBJ databases">
        <title>Dictyostelia acquired genes for synthesis and detection of signals that induce cell-type specialization by lateral gene transfer from prokaryotes.</title>
        <authorList>
            <person name="Gloeckner G."/>
            <person name="Schaap P."/>
        </authorList>
    </citation>
    <scope>NUCLEOTIDE SEQUENCE [LARGE SCALE GENOMIC DNA]</scope>
    <source>
        <strain evidence="13 14">TK</strain>
    </source>
</reference>
<evidence type="ECO:0000256" key="8">
    <source>
        <dbReference type="PROSITE-ProRule" id="PRU10059"/>
    </source>
</evidence>
<keyword evidence="4 10" id="KW-0136">Cellulose degradation</keyword>
<dbReference type="GO" id="GO:0030245">
    <property type="term" value="P:cellulose catabolic process"/>
    <property type="evidence" value="ECO:0007669"/>
    <property type="project" value="UniProtKB-KW"/>
</dbReference>
<name>A0A152A3M9_TIELA</name>
<gene>
    <name evidence="13" type="ORF">DLAC_02681</name>
</gene>
<feature type="active site" evidence="9">
    <location>
        <position position="429"/>
    </location>
</feature>
<dbReference type="InParanoid" id="A0A152A3M9"/>
<keyword evidence="5 8" id="KW-0119">Carbohydrate metabolism</keyword>
<dbReference type="Proteomes" id="UP000076078">
    <property type="component" value="Unassembled WGS sequence"/>
</dbReference>
<feature type="active site" evidence="8">
    <location>
        <position position="391"/>
    </location>
</feature>
<dbReference type="InterPro" id="IPR033126">
    <property type="entry name" value="Glyco_hydro_9_Asp/Glu_AS"/>
</dbReference>
<dbReference type="Gene3D" id="1.50.10.10">
    <property type="match status" value="1"/>
</dbReference>
<dbReference type="PANTHER" id="PTHR22298">
    <property type="entry name" value="ENDO-1,4-BETA-GLUCANASE"/>
    <property type="match status" value="1"/>
</dbReference>
<keyword evidence="10" id="KW-0732">Signal</keyword>
<evidence type="ECO:0000256" key="11">
    <source>
        <dbReference type="SAM" id="MobiDB-lite"/>
    </source>
</evidence>
<evidence type="ECO:0000313" key="14">
    <source>
        <dbReference type="Proteomes" id="UP000076078"/>
    </source>
</evidence>
<evidence type="ECO:0000256" key="3">
    <source>
        <dbReference type="ARBA" id="ARBA00022801"/>
    </source>
</evidence>
<dbReference type="InterPro" id="IPR012341">
    <property type="entry name" value="6hp_glycosidase-like_sf"/>
</dbReference>
<dbReference type="OrthoDB" id="14118at2759"/>
<evidence type="ECO:0000313" key="13">
    <source>
        <dbReference type="EMBL" id="KYR00651.1"/>
    </source>
</evidence>
<proteinExistence type="inferred from homology"/>
<dbReference type="Pfam" id="PF00759">
    <property type="entry name" value="Glyco_hydro_9"/>
    <property type="match status" value="1"/>
</dbReference>
<dbReference type="STRING" id="361077.A0A152A3M9"/>
<feature type="chain" id="PRO_5007359229" description="Endoglucanase" evidence="10">
    <location>
        <begin position="24"/>
        <end position="463"/>
    </location>
</feature>
<evidence type="ECO:0000256" key="5">
    <source>
        <dbReference type="ARBA" id="ARBA00023277"/>
    </source>
</evidence>
<feature type="signal peptide" evidence="10">
    <location>
        <begin position="1"/>
        <end position="23"/>
    </location>
</feature>
<evidence type="ECO:0000256" key="7">
    <source>
        <dbReference type="ARBA" id="ARBA00023326"/>
    </source>
</evidence>
<dbReference type="InterPro" id="IPR001701">
    <property type="entry name" value="Glyco_hydro_9"/>
</dbReference>
<dbReference type="PROSITE" id="PS00698">
    <property type="entry name" value="GH9_3"/>
    <property type="match status" value="1"/>
</dbReference>
<accession>A0A152A3M9</accession>
<comment type="caution">
    <text evidence="13">The sequence shown here is derived from an EMBL/GenBank/DDBJ whole genome shotgun (WGS) entry which is preliminary data.</text>
</comment>
<evidence type="ECO:0000256" key="6">
    <source>
        <dbReference type="ARBA" id="ARBA00023295"/>
    </source>
</evidence>
<evidence type="ECO:0000256" key="1">
    <source>
        <dbReference type="ARBA" id="ARBA00000966"/>
    </source>
</evidence>
<organism evidence="13 14">
    <name type="scientific">Tieghemostelium lacteum</name>
    <name type="common">Slime mold</name>
    <name type="synonym">Dictyostelium lacteum</name>
    <dbReference type="NCBI Taxonomy" id="361077"/>
    <lineage>
        <taxon>Eukaryota</taxon>
        <taxon>Amoebozoa</taxon>
        <taxon>Evosea</taxon>
        <taxon>Eumycetozoa</taxon>
        <taxon>Dictyostelia</taxon>
        <taxon>Dictyosteliales</taxon>
        <taxon>Raperosteliaceae</taxon>
        <taxon>Tieghemostelium</taxon>
    </lineage>
</organism>
<keyword evidence="14" id="KW-1185">Reference proteome</keyword>